<dbReference type="InterPro" id="IPR052700">
    <property type="entry name" value="Carb_kinase_PfkB-like"/>
</dbReference>
<name>S0P1T7_9ENTE</name>
<evidence type="ECO:0000256" key="2">
    <source>
        <dbReference type="ARBA" id="ARBA00022679"/>
    </source>
</evidence>
<dbReference type="OrthoDB" id="9813569at2"/>
<dbReference type="STRING" id="1140003.OMY_00572"/>
<dbReference type="RefSeq" id="WP_016185063.1">
    <property type="nucleotide sequence ID" value="NZ_ASWO01000001.1"/>
</dbReference>
<proteinExistence type="inferred from homology"/>
<evidence type="ECO:0000313" key="5">
    <source>
        <dbReference type="EMBL" id="EOT87509.1"/>
    </source>
</evidence>
<keyword evidence="6" id="KW-1185">Reference proteome</keyword>
<dbReference type="Pfam" id="PF00294">
    <property type="entry name" value="PfkB"/>
    <property type="match status" value="1"/>
</dbReference>
<gene>
    <name evidence="5" type="ORF">I573_00565</name>
</gene>
<accession>S0P1T7</accession>
<dbReference type="Gene3D" id="3.40.1190.20">
    <property type="match status" value="1"/>
</dbReference>
<reference evidence="5 6" key="1">
    <citation type="submission" date="2013-03" db="EMBL/GenBank/DDBJ databases">
        <title>The Genome Sequence of Enterococcus sulfureus ATCC_49903 (PacBio/Illumina hybrid assembly).</title>
        <authorList>
            <consortium name="The Broad Institute Genomics Platform"/>
            <consortium name="The Broad Institute Genome Sequencing Center for Infectious Disease"/>
            <person name="Earl A."/>
            <person name="Russ C."/>
            <person name="Gilmore M."/>
            <person name="Surin D."/>
            <person name="Walker B."/>
            <person name="Young S."/>
            <person name="Zeng Q."/>
            <person name="Gargeya S."/>
            <person name="Fitzgerald M."/>
            <person name="Haas B."/>
            <person name="Abouelleil A."/>
            <person name="Allen A.W."/>
            <person name="Alvarado L."/>
            <person name="Arachchi H.M."/>
            <person name="Berlin A.M."/>
            <person name="Chapman S.B."/>
            <person name="Gainer-Dewar J."/>
            <person name="Goldberg J."/>
            <person name="Griggs A."/>
            <person name="Gujja S."/>
            <person name="Hansen M."/>
            <person name="Howarth C."/>
            <person name="Imamovic A."/>
            <person name="Ireland A."/>
            <person name="Larimer J."/>
            <person name="McCowan C."/>
            <person name="Murphy C."/>
            <person name="Pearson M."/>
            <person name="Poon T.W."/>
            <person name="Priest M."/>
            <person name="Roberts A."/>
            <person name="Saif S."/>
            <person name="Shea T."/>
            <person name="Sisk P."/>
            <person name="Sykes S."/>
            <person name="Wortman J."/>
            <person name="Nusbaum C."/>
            <person name="Birren B."/>
        </authorList>
    </citation>
    <scope>NUCLEOTIDE SEQUENCE [LARGE SCALE GENOMIC DNA]</scope>
    <source>
        <strain evidence="5 6">ATCC 49903</strain>
    </source>
</reference>
<dbReference type="GO" id="GO:0016301">
    <property type="term" value="F:kinase activity"/>
    <property type="evidence" value="ECO:0007669"/>
    <property type="project" value="UniProtKB-KW"/>
</dbReference>
<protein>
    <recommendedName>
        <fullName evidence="4">Carbohydrate kinase PfkB domain-containing protein</fullName>
    </recommendedName>
</protein>
<dbReference type="PANTHER" id="PTHR43320">
    <property type="entry name" value="SUGAR KINASE"/>
    <property type="match status" value="1"/>
</dbReference>
<evidence type="ECO:0000313" key="6">
    <source>
        <dbReference type="Proteomes" id="UP000015961"/>
    </source>
</evidence>
<dbReference type="PANTHER" id="PTHR43320:SF2">
    <property type="entry name" value="2-DEHYDRO-3-DEOXYGLUCONOKINASE_2-DEHYDRO-3-DEOXYGALACTONOKINASE"/>
    <property type="match status" value="1"/>
</dbReference>
<evidence type="ECO:0000256" key="1">
    <source>
        <dbReference type="ARBA" id="ARBA00010688"/>
    </source>
</evidence>
<dbReference type="InterPro" id="IPR029056">
    <property type="entry name" value="Ribokinase-like"/>
</dbReference>
<dbReference type="PATRIC" id="fig|1140003.3.peg.567"/>
<dbReference type="InterPro" id="IPR011611">
    <property type="entry name" value="PfkB_dom"/>
</dbReference>
<comment type="caution">
    <text evidence="5">The sequence shown here is derived from an EMBL/GenBank/DDBJ whole genome shotgun (WGS) entry which is preliminary data.</text>
</comment>
<keyword evidence="3" id="KW-0418">Kinase</keyword>
<dbReference type="Proteomes" id="UP000015961">
    <property type="component" value="Unassembled WGS sequence"/>
</dbReference>
<feature type="domain" description="Carbohydrate kinase PfkB" evidence="4">
    <location>
        <begin position="1"/>
        <end position="310"/>
    </location>
</feature>
<sequence>MAKILTLGEIMLRLSTTTGQRLNMSPTLAVHYGGGEANVAISLANYGHEVAFASKVPKNALGKSVRQHLQRYAVDTSKLLVGGPRLGTYYVESGSGSRGAAVIYDRAHSSFADCHIEEWQDLFQDVELFHISGVTPALSKEWAQQTISLVKQAKASGCKVSFDCNFRSSLWNREEASLIFKQILPFVDYCSAGILDACYLFDIPEKEQATIEYYYEQMHQLFPNVQYFYSTKRTVHSCAYHELQGSVWSTAGYFETVRYDIPDINDRIGGGDAFSAGFLYGILSGQTAQEAIGFATAAGVLKHTVAGDCNQFSVAEVERFQTLGCTGKITR</sequence>
<organism evidence="5 6">
    <name type="scientific">Enterococcus sulfureus ATCC 49903</name>
    <dbReference type="NCBI Taxonomy" id="1140003"/>
    <lineage>
        <taxon>Bacteria</taxon>
        <taxon>Bacillati</taxon>
        <taxon>Bacillota</taxon>
        <taxon>Bacilli</taxon>
        <taxon>Lactobacillales</taxon>
        <taxon>Enterococcaceae</taxon>
        <taxon>Enterococcus</taxon>
    </lineage>
</organism>
<dbReference type="EMBL" id="ASWO01000001">
    <property type="protein sequence ID" value="EOT87509.1"/>
    <property type="molecule type" value="Genomic_DNA"/>
</dbReference>
<dbReference type="eggNOG" id="COG0524">
    <property type="taxonomic scope" value="Bacteria"/>
</dbReference>
<evidence type="ECO:0000256" key="3">
    <source>
        <dbReference type="ARBA" id="ARBA00022777"/>
    </source>
</evidence>
<keyword evidence="2" id="KW-0808">Transferase</keyword>
<dbReference type="AlphaFoldDB" id="S0P1T7"/>
<dbReference type="SUPFAM" id="SSF53613">
    <property type="entry name" value="Ribokinase-like"/>
    <property type="match status" value="1"/>
</dbReference>
<comment type="similarity">
    <text evidence="1">Belongs to the carbohydrate kinase PfkB family.</text>
</comment>
<evidence type="ECO:0000259" key="4">
    <source>
        <dbReference type="Pfam" id="PF00294"/>
    </source>
</evidence>
<dbReference type="CDD" id="cd01166">
    <property type="entry name" value="KdgK"/>
    <property type="match status" value="1"/>
</dbReference>